<dbReference type="EMBL" id="JAUSTW010000013">
    <property type="protein sequence ID" value="MDQ0201866.1"/>
    <property type="molecule type" value="Genomic_DNA"/>
</dbReference>
<feature type="compositionally biased region" description="Low complexity" evidence="1">
    <location>
        <begin position="32"/>
        <end position="64"/>
    </location>
</feature>
<dbReference type="Proteomes" id="UP001224122">
    <property type="component" value="Unassembled WGS sequence"/>
</dbReference>
<evidence type="ECO:0000256" key="1">
    <source>
        <dbReference type="SAM" id="MobiDB-lite"/>
    </source>
</evidence>
<dbReference type="PROSITE" id="PS51257">
    <property type="entry name" value="PROKAR_LIPOPROTEIN"/>
    <property type="match status" value="1"/>
</dbReference>
<gene>
    <name evidence="2" type="ORF">J2S10_005077</name>
</gene>
<sequence length="201" mass="22161">MNLALKKSILKWALVTLALILIMGCSRNSSPTGGNQNQKNTTTSGQQNTTSNNSTPSSSTSTSSDVSKSIVYKNTKYGFSFKLPASWRGYSIITSQWEGIANENGSTVDETGPIISIRDPKWTKETPRQDIPIMVFTINQWNSLKQGVFHIGAAPVDPTELGRNNYYVFALPARYNYAFLPGYEDVEKILAGNPLQTTQLK</sequence>
<comment type="caution">
    <text evidence="2">The sequence shown here is derived from an EMBL/GenBank/DDBJ whole genome shotgun (WGS) entry which is preliminary data.</text>
</comment>
<accession>A0ABT9Y297</accession>
<evidence type="ECO:0000313" key="3">
    <source>
        <dbReference type="Proteomes" id="UP001224122"/>
    </source>
</evidence>
<evidence type="ECO:0008006" key="4">
    <source>
        <dbReference type="Google" id="ProtNLM"/>
    </source>
</evidence>
<reference evidence="2 3" key="1">
    <citation type="submission" date="2023-07" db="EMBL/GenBank/DDBJ databases">
        <title>Genomic Encyclopedia of Type Strains, Phase IV (KMG-IV): sequencing the most valuable type-strain genomes for metagenomic binning, comparative biology and taxonomic classification.</title>
        <authorList>
            <person name="Goeker M."/>
        </authorList>
    </citation>
    <scope>NUCLEOTIDE SEQUENCE [LARGE SCALE GENOMIC DNA]</scope>
    <source>
        <strain evidence="2 3">DSM 27594</strain>
    </source>
</reference>
<protein>
    <recommendedName>
        <fullName evidence="4">Lipoprotein</fullName>
    </recommendedName>
</protein>
<name>A0ABT9Y297_9BACI</name>
<dbReference type="RefSeq" id="WP_307413576.1">
    <property type="nucleotide sequence ID" value="NZ_JAUSTW010000013.1"/>
</dbReference>
<keyword evidence="3" id="KW-1185">Reference proteome</keyword>
<feature type="region of interest" description="Disordered" evidence="1">
    <location>
        <begin position="29"/>
        <end position="65"/>
    </location>
</feature>
<evidence type="ECO:0000313" key="2">
    <source>
        <dbReference type="EMBL" id="MDQ0201866.1"/>
    </source>
</evidence>
<proteinExistence type="predicted"/>
<organism evidence="2 3">
    <name type="scientific">Neobacillus ginsengisoli</name>
    <dbReference type="NCBI Taxonomy" id="904295"/>
    <lineage>
        <taxon>Bacteria</taxon>
        <taxon>Bacillati</taxon>
        <taxon>Bacillota</taxon>
        <taxon>Bacilli</taxon>
        <taxon>Bacillales</taxon>
        <taxon>Bacillaceae</taxon>
        <taxon>Neobacillus</taxon>
    </lineage>
</organism>